<proteinExistence type="predicted"/>
<protein>
    <submittedName>
        <fullName evidence="2">Uncharacterized protein</fullName>
    </submittedName>
</protein>
<keyword evidence="3" id="KW-1185">Reference proteome</keyword>
<evidence type="ECO:0000313" key="2">
    <source>
        <dbReference type="EMBL" id="CDX26624.1"/>
    </source>
</evidence>
<accession>A0A090E9N0</accession>
<reference evidence="3" key="1">
    <citation type="submission" date="2014-08" db="EMBL/GenBank/DDBJ databases">
        <authorList>
            <person name="Moulin L."/>
        </authorList>
    </citation>
    <scope>NUCLEOTIDE SEQUENCE [LARGE SCALE GENOMIC DNA]</scope>
</reference>
<gene>
    <name evidence="2" type="ORF">MPL3356_60470</name>
</gene>
<evidence type="ECO:0000313" key="3">
    <source>
        <dbReference type="Proteomes" id="UP000045285"/>
    </source>
</evidence>
<evidence type="ECO:0000256" key="1">
    <source>
        <dbReference type="SAM" id="SignalP"/>
    </source>
</evidence>
<name>A0A090E9N0_MESPL</name>
<dbReference type="Proteomes" id="UP000045285">
    <property type="component" value="Unassembled WGS sequence"/>
</dbReference>
<dbReference type="EMBL" id="CCMZ01000056">
    <property type="protein sequence ID" value="CDX26624.1"/>
    <property type="molecule type" value="Genomic_DNA"/>
</dbReference>
<keyword evidence="1" id="KW-0732">Signal</keyword>
<organism evidence="2 3">
    <name type="scientific">Mesorhizobium plurifarium</name>
    <dbReference type="NCBI Taxonomy" id="69974"/>
    <lineage>
        <taxon>Bacteria</taxon>
        <taxon>Pseudomonadati</taxon>
        <taxon>Pseudomonadota</taxon>
        <taxon>Alphaproteobacteria</taxon>
        <taxon>Hyphomicrobiales</taxon>
        <taxon>Phyllobacteriaceae</taxon>
        <taxon>Mesorhizobium</taxon>
    </lineage>
</organism>
<feature type="signal peptide" evidence="1">
    <location>
        <begin position="1"/>
        <end position="19"/>
    </location>
</feature>
<dbReference type="AlphaFoldDB" id="A0A090E9N0"/>
<feature type="chain" id="PRO_5001854913" evidence="1">
    <location>
        <begin position="20"/>
        <end position="101"/>
    </location>
</feature>
<sequence length="101" mass="10855">MRACLTIAMLFLFAFPAVADEMSLVNCNILSNSAASGALKLRQAIGEVKGEALHEMIPALPESAKDEAKDVEDARIGMESAMREYMISLDAFSKAVKDCGN</sequence>